<dbReference type="InterPro" id="IPR039426">
    <property type="entry name" value="TonB-dep_rcpt-like"/>
</dbReference>
<evidence type="ECO:0000256" key="9">
    <source>
        <dbReference type="SAM" id="SignalP"/>
    </source>
</evidence>
<dbReference type="OrthoDB" id="9768177at2"/>
<dbReference type="Gene3D" id="2.60.40.1120">
    <property type="entry name" value="Carboxypeptidase-like, regulatory domain"/>
    <property type="match status" value="1"/>
</dbReference>
<dbReference type="AlphaFoldDB" id="A0A1H3WIS0"/>
<evidence type="ECO:0000256" key="5">
    <source>
        <dbReference type="ARBA" id="ARBA00023136"/>
    </source>
</evidence>
<protein>
    <submittedName>
        <fullName evidence="11">TonB-linked outer membrane protein, SusC/RagA family</fullName>
    </submittedName>
</protein>
<dbReference type="PROSITE" id="PS52016">
    <property type="entry name" value="TONB_DEPENDENT_REC_3"/>
    <property type="match status" value="1"/>
</dbReference>
<keyword evidence="4 7" id="KW-0812">Transmembrane</keyword>
<dbReference type="InterPro" id="IPR008969">
    <property type="entry name" value="CarboxyPept-like_regulatory"/>
</dbReference>
<dbReference type="RefSeq" id="WP_091393821.1">
    <property type="nucleotide sequence ID" value="NZ_FNQY01000003.1"/>
</dbReference>
<dbReference type="Gene3D" id="2.40.170.20">
    <property type="entry name" value="TonB-dependent receptor, beta-barrel domain"/>
    <property type="match status" value="1"/>
</dbReference>
<dbReference type="InterPro" id="IPR036942">
    <property type="entry name" value="Beta-barrel_TonB_sf"/>
</dbReference>
<evidence type="ECO:0000259" key="10">
    <source>
        <dbReference type="Pfam" id="PF07715"/>
    </source>
</evidence>
<organism evidence="11 12">
    <name type="scientific">Arachidicoccus rhizosphaerae</name>
    <dbReference type="NCBI Taxonomy" id="551991"/>
    <lineage>
        <taxon>Bacteria</taxon>
        <taxon>Pseudomonadati</taxon>
        <taxon>Bacteroidota</taxon>
        <taxon>Chitinophagia</taxon>
        <taxon>Chitinophagales</taxon>
        <taxon>Chitinophagaceae</taxon>
        <taxon>Arachidicoccus</taxon>
    </lineage>
</organism>
<dbReference type="Proteomes" id="UP000199041">
    <property type="component" value="Unassembled WGS sequence"/>
</dbReference>
<evidence type="ECO:0000313" key="11">
    <source>
        <dbReference type="EMBL" id="SDZ87019.1"/>
    </source>
</evidence>
<evidence type="ECO:0000256" key="7">
    <source>
        <dbReference type="PROSITE-ProRule" id="PRU01360"/>
    </source>
</evidence>
<proteinExistence type="inferred from homology"/>
<dbReference type="InterPro" id="IPR012910">
    <property type="entry name" value="Plug_dom"/>
</dbReference>
<dbReference type="NCBIfam" id="TIGR04057">
    <property type="entry name" value="SusC_RagA_signa"/>
    <property type="match status" value="1"/>
</dbReference>
<dbReference type="GO" id="GO:0009279">
    <property type="term" value="C:cell outer membrane"/>
    <property type="evidence" value="ECO:0007669"/>
    <property type="project" value="UniProtKB-SubCell"/>
</dbReference>
<dbReference type="EMBL" id="FNQY01000003">
    <property type="protein sequence ID" value="SDZ87019.1"/>
    <property type="molecule type" value="Genomic_DNA"/>
</dbReference>
<feature type="compositionally biased region" description="Polar residues" evidence="8">
    <location>
        <begin position="195"/>
        <end position="209"/>
    </location>
</feature>
<reference evidence="11 12" key="1">
    <citation type="submission" date="2016-10" db="EMBL/GenBank/DDBJ databases">
        <authorList>
            <person name="de Groot N.N."/>
        </authorList>
    </citation>
    <scope>NUCLEOTIDE SEQUENCE [LARGE SCALE GENOMIC DNA]</scope>
    <source>
        <strain evidence="11 12">Vu-144</strain>
    </source>
</reference>
<evidence type="ECO:0000256" key="3">
    <source>
        <dbReference type="ARBA" id="ARBA00022452"/>
    </source>
</evidence>
<keyword evidence="9" id="KW-0732">Signal</keyword>
<feature type="chain" id="PRO_5011788204" evidence="9">
    <location>
        <begin position="25"/>
        <end position="1061"/>
    </location>
</feature>
<feature type="signal peptide" evidence="9">
    <location>
        <begin position="1"/>
        <end position="24"/>
    </location>
</feature>
<keyword evidence="5 7" id="KW-0472">Membrane</keyword>
<dbReference type="SUPFAM" id="SSF56935">
    <property type="entry name" value="Porins"/>
    <property type="match status" value="1"/>
</dbReference>
<accession>A0A1H3WIS0</accession>
<comment type="subcellular location">
    <subcellularLocation>
        <location evidence="1 7">Cell outer membrane</location>
        <topology evidence="1 7">Multi-pass membrane protein</topology>
    </subcellularLocation>
</comment>
<feature type="region of interest" description="Disordered" evidence="8">
    <location>
        <begin position="191"/>
        <end position="210"/>
    </location>
</feature>
<dbReference type="STRING" id="551991.SAMN05192529_10363"/>
<dbReference type="NCBIfam" id="TIGR04056">
    <property type="entry name" value="OMP_RagA_SusC"/>
    <property type="match status" value="1"/>
</dbReference>
<dbReference type="SUPFAM" id="SSF49464">
    <property type="entry name" value="Carboxypeptidase regulatory domain-like"/>
    <property type="match status" value="1"/>
</dbReference>
<name>A0A1H3WIS0_9BACT</name>
<dbReference type="Pfam" id="PF07715">
    <property type="entry name" value="Plug"/>
    <property type="match status" value="1"/>
</dbReference>
<dbReference type="Gene3D" id="2.170.130.10">
    <property type="entry name" value="TonB-dependent receptor, plug domain"/>
    <property type="match status" value="1"/>
</dbReference>
<evidence type="ECO:0000256" key="2">
    <source>
        <dbReference type="ARBA" id="ARBA00022448"/>
    </source>
</evidence>
<evidence type="ECO:0000256" key="6">
    <source>
        <dbReference type="ARBA" id="ARBA00023237"/>
    </source>
</evidence>
<sequence length="1061" mass="115775">MIKEKYYKLLAFFSFILITGTVFAQTQTVKGNVKDENGQPLELVSVSEVGGTHQALTEKNGDFSIEVSPDTKFLQFAYTGKENVVKGFVIGKPLNIEMVSSDSKLNDVVVIGYGTQKRGDLNAAASSITAKDIQNLPQASVDQMMQGKAAGVTITQNSGQPGSNTSVHIRGITSFGGSEPLYVIDGVEMTGSQGGEQQTTPGSSQQETGVSPLALLNPNDIESIDILKDAAATAIYGSRGSNGVVFITTKRGRGSAVLSYDGFVGAQKQGKFLDVMNLQQYARFENDLAKAFGMSPRSDFANPDALGQGTNWQKAIFKTAMENSHNISVSGNANKTDYYLSGGFFDQDGTVLGFDFKRYTVRANLNSQVTNWLKMGGTFGGMRSEQNTGMGDNTGVIYYALQAAPDQPVYNADGSFAGPSISSDGTLLGGVNPVQQALAKTNNLIRNQVSGSLYADIHFTKDLSLRSEVNGDFHWSDNLTFSPTYSYGLTGTDKSKWLSNQTATMGRRTSNSIYWSWKELLNYNHSWGKHSLSAMAGREVWYSYWDQLGFSGTGFVAGDDLKSIALATTQNPATESNSTTTMESYLARAIYSFDNKYSLTANIRRDKSSNFADGYNVAYFPGVAASWKISSEPFFAKAKETVDNLKLRLSYGTTGNSSVPAYAYGSSLKTVQTASGVGFVASNVANLKLQWETAIQSNLGIDFGLFNERLSGSADFYIKTSKDFLFHQPLPAFLVGGPNDYDDQTAVISSPYVNAGNIRNTGFEFTINSHNISNDKFQWNTTLTFSRYKNKVVSLNGAPAITQSKSLAYITLADITRTIVGHPVGEFYGYKVKGLVQTEDDLKWLAQHPQNVTGTAQTVTSDRTNANHIWYGDMMYEGNNDGAENTKYALGSPNPDFTYGLTNNFNYKDWDLSVFIYGSQGGKILNALAIQLQGLNSMYQNQLASASNYWTTENTKTDIPAPYGGLGNANVVMSDRWLESASFLRIQNVRLGYNLPDRIAKKISMKKLKLYVSGQNLFVITGYSGLDPEIGSYNQDPTMQNIDVGRYPAPRVFTFGINAQF</sequence>
<gene>
    <name evidence="11" type="ORF">SAMN05192529_10363</name>
</gene>
<evidence type="ECO:0000313" key="12">
    <source>
        <dbReference type="Proteomes" id="UP000199041"/>
    </source>
</evidence>
<evidence type="ECO:0000256" key="4">
    <source>
        <dbReference type="ARBA" id="ARBA00022692"/>
    </source>
</evidence>
<feature type="domain" description="TonB-dependent receptor plug" evidence="10">
    <location>
        <begin position="120"/>
        <end position="244"/>
    </location>
</feature>
<evidence type="ECO:0000256" key="8">
    <source>
        <dbReference type="SAM" id="MobiDB-lite"/>
    </source>
</evidence>
<dbReference type="InterPro" id="IPR023996">
    <property type="entry name" value="TonB-dep_OMP_SusC/RagA"/>
</dbReference>
<keyword evidence="2 7" id="KW-0813">Transport</keyword>
<dbReference type="InterPro" id="IPR023997">
    <property type="entry name" value="TonB-dep_OMP_SusC/RagA_CS"/>
</dbReference>
<comment type="similarity">
    <text evidence="7">Belongs to the TonB-dependent receptor family.</text>
</comment>
<keyword evidence="3 7" id="KW-1134">Transmembrane beta strand</keyword>
<keyword evidence="6 7" id="KW-0998">Cell outer membrane</keyword>
<keyword evidence="12" id="KW-1185">Reference proteome</keyword>
<evidence type="ECO:0000256" key="1">
    <source>
        <dbReference type="ARBA" id="ARBA00004571"/>
    </source>
</evidence>
<dbReference type="InterPro" id="IPR037066">
    <property type="entry name" value="Plug_dom_sf"/>
</dbReference>
<dbReference type="Pfam" id="PF13715">
    <property type="entry name" value="CarbopepD_reg_2"/>
    <property type="match status" value="1"/>
</dbReference>